<keyword evidence="4" id="KW-0109">Calcium transport</keyword>
<feature type="transmembrane region" description="Helical" evidence="8">
    <location>
        <begin position="208"/>
        <end position="230"/>
    </location>
</feature>
<dbReference type="Proteomes" id="UP000783686">
    <property type="component" value="Unassembled WGS sequence"/>
</dbReference>
<feature type="transmembrane region" description="Helical" evidence="8">
    <location>
        <begin position="633"/>
        <end position="652"/>
    </location>
</feature>
<keyword evidence="4" id="KW-0106">Calcium</keyword>
<dbReference type="GO" id="GO:0016020">
    <property type="term" value="C:membrane"/>
    <property type="evidence" value="ECO:0007669"/>
    <property type="project" value="UniProtKB-SubCell"/>
</dbReference>
<evidence type="ECO:0000259" key="9">
    <source>
        <dbReference type="Pfam" id="PF01699"/>
    </source>
</evidence>
<dbReference type="Pfam" id="PF01699">
    <property type="entry name" value="Na_Ca_ex"/>
    <property type="match status" value="2"/>
</dbReference>
<dbReference type="InterPro" id="IPR051359">
    <property type="entry name" value="CaCA_antiporter"/>
</dbReference>
<evidence type="ECO:0000256" key="3">
    <source>
        <dbReference type="ARBA" id="ARBA00022449"/>
    </source>
</evidence>
<dbReference type="EMBL" id="CAJFDH010000004">
    <property type="protein sequence ID" value="CAD5221025.1"/>
    <property type="molecule type" value="Genomic_DNA"/>
</dbReference>
<organism evidence="10 11">
    <name type="scientific">Bursaphelenchus okinawaensis</name>
    <dbReference type="NCBI Taxonomy" id="465554"/>
    <lineage>
        <taxon>Eukaryota</taxon>
        <taxon>Metazoa</taxon>
        <taxon>Ecdysozoa</taxon>
        <taxon>Nematoda</taxon>
        <taxon>Chromadorea</taxon>
        <taxon>Rhabditida</taxon>
        <taxon>Tylenchina</taxon>
        <taxon>Tylenchomorpha</taxon>
        <taxon>Aphelenchoidea</taxon>
        <taxon>Aphelenchoididae</taxon>
        <taxon>Bursaphelenchus</taxon>
    </lineage>
</organism>
<evidence type="ECO:0000256" key="2">
    <source>
        <dbReference type="ARBA" id="ARBA00022448"/>
    </source>
</evidence>
<dbReference type="Proteomes" id="UP000614601">
    <property type="component" value="Unassembled WGS sequence"/>
</dbReference>
<accession>A0A811KYU1</accession>
<dbReference type="PANTHER" id="PTHR12266:SF0">
    <property type="entry name" value="MITOCHONDRIAL SODIUM_CALCIUM EXCHANGER PROTEIN"/>
    <property type="match status" value="1"/>
</dbReference>
<evidence type="ECO:0000256" key="4">
    <source>
        <dbReference type="ARBA" id="ARBA00022568"/>
    </source>
</evidence>
<feature type="domain" description="Sodium/calcium exchanger membrane region" evidence="9">
    <location>
        <begin position="527"/>
        <end position="675"/>
    </location>
</feature>
<feature type="transmembrane region" description="Helical" evidence="8">
    <location>
        <begin position="148"/>
        <end position="169"/>
    </location>
</feature>
<dbReference type="InterPro" id="IPR044880">
    <property type="entry name" value="NCX_ion-bd_dom_sf"/>
</dbReference>
<comment type="subcellular location">
    <subcellularLocation>
        <location evidence="1">Membrane</location>
        <topology evidence="1">Multi-pass membrane protein</topology>
    </subcellularLocation>
</comment>
<evidence type="ECO:0000256" key="1">
    <source>
        <dbReference type="ARBA" id="ARBA00004141"/>
    </source>
</evidence>
<keyword evidence="6 8" id="KW-1133">Transmembrane helix</keyword>
<keyword evidence="5 8" id="KW-0812">Transmembrane</keyword>
<dbReference type="Gene3D" id="1.20.1420.30">
    <property type="entry name" value="NCX, central ion-binding region"/>
    <property type="match status" value="2"/>
</dbReference>
<reference evidence="10" key="1">
    <citation type="submission" date="2020-09" db="EMBL/GenBank/DDBJ databases">
        <authorList>
            <person name="Kikuchi T."/>
        </authorList>
    </citation>
    <scope>NUCLEOTIDE SEQUENCE</scope>
    <source>
        <strain evidence="10">SH1</strain>
    </source>
</reference>
<keyword evidence="7 8" id="KW-0472">Membrane</keyword>
<keyword evidence="2" id="KW-0813">Transport</keyword>
<dbReference type="AlphaFoldDB" id="A0A811KYU1"/>
<keyword evidence="4" id="KW-0406">Ion transport</keyword>
<evidence type="ECO:0000313" key="10">
    <source>
        <dbReference type="EMBL" id="CAD5221025.1"/>
    </source>
</evidence>
<dbReference type="GO" id="GO:0006874">
    <property type="term" value="P:intracellular calcium ion homeostasis"/>
    <property type="evidence" value="ECO:0007669"/>
    <property type="project" value="TreeGrafter"/>
</dbReference>
<dbReference type="EMBL" id="CAJFCW020000004">
    <property type="protein sequence ID" value="CAG9114465.1"/>
    <property type="molecule type" value="Genomic_DNA"/>
</dbReference>
<dbReference type="GO" id="GO:0005432">
    <property type="term" value="F:calcium:sodium antiporter activity"/>
    <property type="evidence" value="ECO:0007669"/>
    <property type="project" value="TreeGrafter"/>
</dbReference>
<evidence type="ECO:0000256" key="8">
    <source>
        <dbReference type="SAM" id="Phobius"/>
    </source>
</evidence>
<comment type="caution">
    <text evidence="10">The sequence shown here is derived from an EMBL/GenBank/DDBJ whole genome shotgun (WGS) entry which is preliminary data.</text>
</comment>
<feature type="transmembrane region" description="Helical" evidence="8">
    <location>
        <begin position="589"/>
        <end position="613"/>
    </location>
</feature>
<evidence type="ECO:0000256" key="5">
    <source>
        <dbReference type="ARBA" id="ARBA00022692"/>
    </source>
</evidence>
<keyword evidence="3" id="KW-0050">Antiport</keyword>
<feature type="transmembrane region" description="Helical" evidence="8">
    <location>
        <begin position="73"/>
        <end position="94"/>
    </location>
</feature>
<feature type="transmembrane region" description="Helical" evidence="8">
    <location>
        <begin position="461"/>
        <end position="480"/>
    </location>
</feature>
<protein>
    <recommendedName>
        <fullName evidence="9">Sodium/calcium exchanger membrane region domain-containing protein</fullName>
    </recommendedName>
</protein>
<feature type="transmembrane region" description="Helical" evidence="8">
    <location>
        <begin position="115"/>
        <end position="136"/>
    </location>
</feature>
<evidence type="ECO:0000313" key="11">
    <source>
        <dbReference type="Proteomes" id="UP000614601"/>
    </source>
</evidence>
<feature type="domain" description="Sodium/calcium exchanger membrane region" evidence="9">
    <location>
        <begin position="82"/>
        <end position="225"/>
    </location>
</feature>
<evidence type="ECO:0000256" key="6">
    <source>
        <dbReference type="ARBA" id="ARBA00022989"/>
    </source>
</evidence>
<name>A0A811KYU1_9BILA</name>
<dbReference type="OrthoDB" id="407410at2759"/>
<keyword evidence="11" id="KW-1185">Reference proteome</keyword>
<feature type="transmembrane region" description="Helical" evidence="8">
    <location>
        <begin position="181"/>
        <end position="202"/>
    </location>
</feature>
<sequence>MKSDVFFQLGLNDSRIFDLYSNNGSESCDPFKQFSAPKDLCSYVTANEDVCSSGGYILWTQFALCTEVTALRYALWVPLAVLYMIIALMMLGSASDEYLCASISSIVRQLKISQNVAGVTLMAFGNGAPDIFGMLVEVVVAESPKADLALGQLLGGGMFVTTIVLALIILHKPFKVMRRPIIRDISFYLISLIWLVLTISFFDKMTYWQPMVLLIFYLIYAAIVIFGSSVKNGRFLCFKWKESPQHRLSSRRISRKKSIVPPVLAGHIVELAISTVGPEDGIAVTVASCSPSKVSPIPTKSPRQNSFNNGFLTVDCGINKHRSTSTLSRRSNITIVPVGEPEDDLSPRLYRDHGKFFTDEVDSDDTSCELVEDAIDNISTTSSSPNISYGSISPITDESEGIIKRKYHDYSKKLGHSYKKWYNASLANEPWYCKVIGFLRLPCKVLLYLTTPSTTREWNKYLTLLHCFTSPVFVVFAFNVALLNPHPDGPDLWIYITVLSTVMALIILLTTSEDREPLLYRYIQPYASFAVSVAWIYWMAAEIVNVVMMIGVVSRVSHVVLGLTVLAWSNSLGDVVADVAVAKQGFPRMAISAVIGGPLLNLLMGYGLSFMIACLNGKKAIIIEADKVPQKQLMIFFLCLSLISTLVLLIINKFHTKRYHAFYLIALYAVFLAANLGMESDYIKCNVLQQQQYCS</sequence>
<dbReference type="PANTHER" id="PTHR12266">
    <property type="entry name" value="NA+/CA2+ K+ INDEPENDENT EXCHANGER"/>
    <property type="match status" value="1"/>
</dbReference>
<evidence type="ECO:0000256" key="7">
    <source>
        <dbReference type="ARBA" id="ARBA00023136"/>
    </source>
</evidence>
<gene>
    <name evidence="10" type="ORF">BOKJ2_LOCUS9238</name>
</gene>
<feature type="transmembrane region" description="Helical" evidence="8">
    <location>
        <begin position="492"/>
        <end position="510"/>
    </location>
</feature>
<proteinExistence type="predicted"/>
<feature type="transmembrane region" description="Helical" evidence="8">
    <location>
        <begin position="659"/>
        <end position="678"/>
    </location>
</feature>
<dbReference type="InterPro" id="IPR004837">
    <property type="entry name" value="NaCa_Exmemb"/>
</dbReference>